<name>A0A0R2YA90_9PSED</name>
<proteinExistence type="predicted"/>
<evidence type="ECO:0000313" key="2">
    <source>
        <dbReference type="Proteomes" id="UP000051446"/>
    </source>
</evidence>
<dbReference type="EMBL" id="JYLH01000007">
    <property type="protein sequence ID" value="KRP45282.1"/>
    <property type="molecule type" value="Genomic_DNA"/>
</dbReference>
<reference evidence="1 2" key="1">
    <citation type="submission" date="2015-02" db="EMBL/GenBank/DDBJ databases">
        <title>Pseudomonas helleri sp. nov. and Pseudomonas weihenstephanensis sp. nov., isolated from raw cows milk.</title>
        <authorList>
            <person name="von Neubeck M."/>
            <person name="Huptas C."/>
            <person name="Wenning M."/>
            <person name="Scherer S."/>
        </authorList>
    </citation>
    <scope>NUCLEOTIDE SEQUENCE [LARGE SCALE GENOMIC DNA]</scope>
    <source>
        <strain evidence="1 2">DSM 17149</strain>
    </source>
</reference>
<accession>A0A0R2YA90</accession>
<dbReference type="PATRIC" id="fig|75588.4.peg.4951"/>
<gene>
    <name evidence="1" type="ORF">TU73_12705</name>
</gene>
<protein>
    <submittedName>
        <fullName evidence="1">Uncharacterized protein</fullName>
    </submittedName>
</protein>
<dbReference type="AlphaFoldDB" id="A0A0R2YA90"/>
<evidence type="ECO:0000313" key="1">
    <source>
        <dbReference type="EMBL" id="KRP45282.1"/>
    </source>
</evidence>
<comment type="caution">
    <text evidence="1">The sequence shown here is derived from an EMBL/GenBank/DDBJ whole genome shotgun (WGS) entry which is preliminary data.</text>
</comment>
<organism evidence="1 2">
    <name type="scientific">Pseudomonas libanensis</name>
    <dbReference type="NCBI Taxonomy" id="75588"/>
    <lineage>
        <taxon>Bacteria</taxon>
        <taxon>Pseudomonadati</taxon>
        <taxon>Pseudomonadota</taxon>
        <taxon>Gammaproteobacteria</taxon>
        <taxon>Pseudomonadales</taxon>
        <taxon>Pseudomonadaceae</taxon>
        <taxon>Pseudomonas</taxon>
    </lineage>
</organism>
<sequence>MRWALFGVSEPVVSAGNKHRKHPAPQVSTILSVKSEKQITSKVFTSKLRVKLRVSNEFEGKMYEIVHEADTLSSLVAEQEAAKAARKKYRFVEVISVRQCSG</sequence>
<dbReference type="Proteomes" id="UP000051446">
    <property type="component" value="Unassembled WGS sequence"/>
</dbReference>